<evidence type="ECO:0000259" key="2">
    <source>
        <dbReference type="Pfam" id="PF16903"/>
    </source>
</evidence>
<sequence>MDIRGKEVYGTKQPRGAATTLIDLVTRDDQDTLFFPTNAKVTRFIRDEGVRTVPLSTVFREFTFKGPAEFGQTFLFDLNNTMCGDLLQALYIQVRVGDWLTALERERLQCGLYSFQDTKKAWTYVNSLGTALLNEATLEVDDQILERITGDTCKVVSTLFPDLNTQVGLSDTLGSFSIPDVKSWTGTEILPTDDAWITIPLCFSFLRERLTATFPLTACRDGTVRVRVSLKRFDQVVRSVSGKKGCEETPLDKDIFLYDERFPNRGKIDLKTRTISRPPKMRTIQLLTHGIFVDGPYREMLLRQPFERPFREIQQFDFTEPLKYVINKTGTDSITVQLPLEANQPIEEIVWFLRRKSAVTQNNDWVNYSATLESEYDPVYSPLEPLLISGKLQGNGMDIVKQDEKWFRSHISRAHKGGKVAYDSFIYGYSFADHPAEHNPTGSMNASRLNSLRLTLEVRPPTFSTTDTSVDTEWEVHVFVFAFQWLRFENGICNKLFID</sequence>
<feature type="domain" description="Major capsid protein N-terminal" evidence="2">
    <location>
        <begin position="62"/>
        <end position="238"/>
    </location>
</feature>
<dbReference type="Pfam" id="PF16903">
    <property type="entry name" value="Capsid_N"/>
    <property type="match status" value="1"/>
</dbReference>
<evidence type="ECO:0000313" key="3">
    <source>
        <dbReference type="EMBL" id="QHU12501.1"/>
    </source>
</evidence>
<protein>
    <recommendedName>
        <fullName evidence="4">Major capsid protein N-terminal domain-containing protein</fullName>
    </recommendedName>
</protein>
<dbReference type="EMBL" id="MN740801">
    <property type="protein sequence ID" value="QHU12501.1"/>
    <property type="molecule type" value="Genomic_DNA"/>
</dbReference>
<proteinExistence type="predicted"/>
<dbReference type="Gene3D" id="2.70.9.10">
    <property type="entry name" value="Adenovirus Type 2 Hexon, domain 4"/>
    <property type="match status" value="1"/>
</dbReference>
<dbReference type="AlphaFoldDB" id="A0A6C0K5S0"/>
<organism evidence="3">
    <name type="scientific">viral metagenome</name>
    <dbReference type="NCBI Taxonomy" id="1070528"/>
    <lineage>
        <taxon>unclassified sequences</taxon>
        <taxon>metagenomes</taxon>
        <taxon>organismal metagenomes</taxon>
    </lineage>
</organism>
<name>A0A6C0K5S0_9ZZZZ</name>
<dbReference type="Gene3D" id="2.70.9.20">
    <property type="entry name" value="Major capsid protein Vp54"/>
    <property type="match status" value="1"/>
</dbReference>
<dbReference type="InterPro" id="IPR038519">
    <property type="entry name" value="MCP_C_sf"/>
</dbReference>
<reference evidence="3" key="1">
    <citation type="journal article" date="2020" name="Nature">
        <title>Giant virus diversity and host interactions through global metagenomics.</title>
        <authorList>
            <person name="Schulz F."/>
            <person name="Roux S."/>
            <person name="Paez-Espino D."/>
            <person name="Jungbluth S."/>
            <person name="Walsh D.A."/>
            <person name="Denef V.J."/>
            <person name="McMahon K.D."/>
            <person name="Konstantinidis K.T."/>
            <person name="Eloe-Fadrosh E.A."/>
            <person name="Kyrpides N.C."/>
            <person name="Woyke T."/>
        </authorList>
    </citation>
    <scope>NUCLEOTIDE SEQUENCE</scope>
    <source>
        <strain evidence="3">GVMAG-S-1101171-110</strain>
    </source>
</reference>
<dbReference type="InterPro" id="IPR016112">
    <property type="entry name" value="VP_dsDNA_II"/>
</dbReference>
<evidence type="ECO:0008006" key="4">
    <source>
        <dbReference type="Google" id="ProtNLM"/>
    </source>
</evidence>
<dbReference type="Pfam" id="PF04451">
    <property type="entry name" value="Capsid_NCLDV"/>
    <property type="match status" value="1"/>
</dbReference>
<dbReference type="GO" id="GO:0005198">
    <property type="term" value="F:structural molecule activity"/>
    <property type="evidence" value="ECO:0007669"/>
    <property type="project" value="InterPro"/>
</dbReference>
<dbReference type="InterPro" id="IPR007542">
    <property type="entry name" value="MCP_C"/>
</dbReference>
<evidence type="ECO:0000259" key="1">
    <source>
        <dbReference type="Pfam" id="PF04451"/>
    </source>
</evidence>
<accession>A0A6C0K5S0</accession>
<dbReference type="SUPFAM" id="SSF49749">
    <property type="entry name" value="Group II dsDNA viruses VP"/>
    <property type="match status" value="2"/>
</dbReference>
<dbReference type="InterPro" id="IPR031654">
    <property type="entry name" value="Capsid_N"/>
</dbReference>
<feature type="domain" description="Major capsid protein C-terminal" evidence="1">
    <location>
        <begin position="329"/>
        <end position="492"/>
    </location>
</feature>